<feature type="region of interest" description="Disordered" evidence="1">
    <location>
        <begin position="280"/>
        <end position="299"/>
    </location>
</feature>
<accession>A0A0D0C4W0</accession>
<reference evidence="2 3" key="1">
    <citation type="submission" date="2014-04" db="EMBL/GenBank/DDBJ databases">
        <title>Evolutionary Origins and Diversification of the Mycorrhizal Mutualists.</title>
        <authorList>
            <consortium name="DOE Joint Genome Institute"/>
            <consortium name="Mycorrhizal Genomics Consortium"/>
            <person name="Kohler A."/>
            <person name="Kuo A."/>
            <person name="Nagy L.G."/>
            <person name="Floudas D."/>
            <person name="Copeland A."/>
            <person name="Barry K.W."/>
            <person name="Cichocki N."/>
            <person name="Veneault-Fourrey C."/>
            <person name="LaButti K."/>
            <person name="Lindquist E.A."/>
            <person name="Lipzen A."/>
            <person name="Lundell T."/>
            <person name="Morin E."/>
            <person name="Murat C."/>
            <person name="Riley R."/>
            <person name="Ohm R."/>
            <person name="Sun H."/>
            <person name="Tunlid A."/>
            <person name="Henrissat B."/>
            <person name="Grigoriev I.V."/>
            <person name="Hibbett D.S."/>
            <person name="Martin F."/>
        </authorList>
    </citation>
    <scope>NUCLEOTIDE SEQUENCE [LARGE SCALE GENOMIC DNA]</scope>
    <source>
        <strain evidence="2 3">FD-317 M1</strain>
    </source>
</reference>
<feature type="compositionally biased region" description="Polar residues" evidence="1">
    <location>
        <begin position="172"/>
        <end position="214"/>
    </location>
</feature>
<dbReference type="OrthoDB" id="2855464at2759"/>
<dbReference type="HOGENOM" id="CLU_662319_0_0_1"/>
<feature type="region of interest" description="Disordered" evidence="1">
    <location>
        <begin position="134"/>
        <end position="256"/>
    </location>
</feature>
<feature type="region of interest" description="Disordered" evidence="1">
    <location>
        <begin position="367"/>
        <end position="386"/>
    </location>
</feature>
<organism evidence="2 3">
    <name type="scientific">Collybiopsis luxurians FD-317 M1</name>
    <dbReference type="NCBI Taxonomy" id="944289"/>
    <lineage>
        <taxon>Eukaryota</taxon>
        <taxon>Fungi</taxon>
        <taxon>Dikarya</taxon>
        <taxon>Basidiomycota</taxon>
        <taxon>Agaricomycotina</taxon>
        <taxon>Agaricomycetes</taxon>
        <taxon>Agaricomycetidae</taxon>
        <taxon>Agaricales</taxon>
        <taxon>Marasmiineae</taxon>
        <taxon>Omphalotaceae</taxon>
        <taxon>Collybiopsis</taxon>
        <taxon>Collybiopsis luxurians</taxon>
    </lineage>
</organism>
<protein>
    <submittedName>
        <fullName evidence="2">Uncharacterized protein</fullName>
    </submittedName>
</protein>
<dbReference type="EMBL" id="KN834836">
    <property type="protein sequence ID" value="KIK52862.1"/>
    <property type="molecule type" value="Genomic_DNA"/>
</dbReference>
<evidence type="ECO:0000256" key="1">
    <source>
        <dbReference type="SAM" id="MobiDB-lite"/>
    </source>
</evidence>
<evidence type="ECO:0000313" key="2">
    <source>
        <dbReference type="EMBL" id="KIK52862.1"/>
    </source>
</evidence>
<feature type="region of interest" description="Disordered" evidence="1">
    <location>
        <begin position="310"/>
        <end position="337"/>
    </location>
</feature>
<feature type="compositionally biased region" description="Basic and acidic residues" evidence="1">
    <location>
        <begin position="35"/>
        <end position="44"/>
    </location>
</feature>
<dbReference type="Proteomes" id="UP000053593">
    <property type="component" value="Unassembled WGS sequence"/>
</dbReference>
<evidence type="ECO:0000313" key="3">
    <source>
        <dbReference type="Proteomes" id="UP000053593"/>
    </source>
</evidence>
<feature type="compositionally biased region" description="Pro residues" evidence="1">
    <location>
        <begin position="285"/>
        <end position="295"/>
    </location>
</feature>
<feature type="region of interest" description="Disordered" evidence="1">
    <location>
        <begin position="1"/>
        <end position="44"/>
    </location>
</feature>
<feature type="compositionally biased region" description="Low complexity" evidence="1">
    <location>
        <begin position="156"/>
        <end position="171"/>
    </location>
</feature>
<sequence length="415" mass="44686">MAPLKTSKCSKATAVPSRSISHHRPSTSATPSASRRQESTTDFTRLSHAEKKRYDKLKHDGCCRDIINSQLVKCICDSEIALENVGKFYLLNWNKHKNRCEQVRAKYFEKGMDMPLECLAAEFGRSKADEIAAKRQSGELTELTSARRRRGKNPLSASGPSSATTSEPASPVINSSASRSSPTDLSISESASVVMNPSPRSSLDYLSTSESASGVINPPTPPRPSLSSLPTSDSGSIFITLPPPSPPSHSSLPTSESGSIFITLPAPPPSALFSCATSESASMPITPPPPPPSPLSLPLSEFASMNISYSPPSPLSSLSPSPSPSPTTPPSESCSANIHRAQGPFRVVLTVSPDDTETYNLINSALPRVSREDPYPPNPDSDDAKCVNDCKSRRYLPFLPFMESYDWSMNETKKD</sequence>
<feature type="compositionally biased region" description="Low complexity" evidence="1">
    <location>
        <begin position="225"/>
        <end position="236"/>
    </location>
</feature>
<gene>
    <name evidence="2" type="ORF">GYMLUDRAFT_1027334</name>
</gene>
<keyword evidence="3" id="KW-1185">Reference proteome</keyword>
<dbReference type="AlphaFoldDB" id="A0A0D0C4W0"/>
<name>A0A0D0C4W0_9AGAR</name>
<proteinExistence type="predicted"/>